<feature type="signal peptide" evidence="1">
    <location>
        <begin position="1"/>
        <end position="25"/>
    </location>
</feature>
<protein>
    <submittedName>
        <fullName evidence="2">Uncharacterized protein</fullName>
    </submittedName>
</protein>
<name>A0A5B8U9Y5_9ACTN</name>
<dbReference type="KEGG" id="bsol:FSW04_22095"/>
<dbReference type="EMBL" id="CP042430">
    <property type="protein sequence ID" value="QEC49993.1"/>
    <property type="molecule type" value="Genomic_DNA"/>
</dbReference>
<reference evidence="2 3" key="1">
    <citation type="journal article" date="2018" name="J. Microbiol.">
        <title>Baekduia soli gen. nov., sp. nov., a novel bacterium isolated from the soil of Baekdu Mountain and proposal of a novel family name, Baekduiaceae fam. nov.</title>
        <authorList>
            <person name="An D.S."/>
            <person name="Siddiqi M.Z."/>
            <person name="Kim K.H."/>
            <person name="Yu H.S."/>
            <person name="Im W.T."/>
        </authorList>
    </citation>
    <scope>NUCLEOTIDE SEQUENCE [LARGE SCALE GENOMIC DNA]</scope>
    <source>
        <strain evidence="2 3">BR7-21</strain>
    </source>
</reference>
<keyword evidence="1" id="KW-0732">Signal</keyword>
<keyword evidence="3" id="KW-1185">Reference proteome</keyword>
<dbReference type="RefSeq" id="WP_146922358.1">
    <property type="nucleotide sequence ID" value="NZ_CP042430.1"/>
</dbReference>
<dbReference type="AlphaFoldDB" id="A0A5B8U9Y5"/>
<evidence type="ECO:0000313" key="3">
    <source>
        <dbReference type="Proteomes" id="UP000321805"/>
    </source>
</evidence>
<evidence type="ECO:0000256" key="1">
    <source>
        <dbReference type="SAM" id="SignalP"/>
    </source>
</evidence>
<evidence type="ECO:0000313" key="2">
    <source>
        <dbReference type="EMBL" id="QEC49993.1"/>
    </source>
</evidence>
<sequence>MRRRPLLVSVVLTASVLALPAGARAAWGPPVAISPAGQDVSAAALAVDDGGRPAVLLEARGRGAATTLRLRRGTARGGLTAPATVTSSPHIIESAMLFTGRGSDLVAGWLDIVNGARRPVVATGSRLADRQVLAPGPRSTQFLALAADRRGDAAVAFWRYSGNVYSVWAAYRLAGGRFGAAQQLAVGRVGNPVVAVGPGGEAVVAWGTPEGLQVAERTAGATAFATPSQLPTASSPLSEPGVGIAGGHVVLAWVTGTAGGGRSLVAAESAAAGSPPAAPVAIDPGASSLPPRPGAPTVTVQPGRSLVAWVRGPRGSTARDTGALAVSTTPGTWGAVQRLAAPGRAHAGAADLTAPAPGRPPILALTTQQGARSGVATANLRADGTLGPRRVPVAGPVRPGARVAQGGGRAWLAATREVGTTRHPSGRALLLSDA</sequence>
<dbReference type="Proteomes" id="UP000321805">
    <property type="component" value="Chromosome"/>
</dbReference>
<gene>
    <name evidence="2" type="ORF">FSW04_22095</name>
</gene>
<organism evidence="2 3">
    <name type="scientific">Baekduia soli</name>
    <dbReference type="NCBI Taxonomy" id="496014"/>
    <lineage>
        <taxon>Bacteria</taxon>
        <taxon>Bacillati</taxon>
        <taxon>Actinomycetota</taxon>
        <taxon>Thermoleophilia</taxon>
        <taxon>Solirubrobacterales</taxon>
        <taxon>Baekduiaceae</taxon>
        <taxon>Baekduia</taxon>
    </lineage>
</organism>
<proteinExistence type="predicted"/>
<feature type="chain" id="PRO_5022815328" evidence="1">
    <location>
        <begin position="26"/>
        <end position="434"/>
    </location>
</feature>
<accession>A0A5B8U9Y5</accession>